<dbReference type="GO" id="GO:0004565">
    <property type="term" value="F:beta-galactosidase activity"/>
    <property type="evidence" value="ECO:0007669"/>
    <property type="project" value="InterPro"/>
</dbReference>
<dbReference type="Proteomes" id="UP000215086">
    <property type="component" value="Chromosome"/>
</dbReference>
<sequence>MLAGIWIAVVTVLLPSQADEADSTLAPVRTARVRVIDGIPRLVINGQPVAARIFWGAPGRGVVRTGPVGREITFEFTALEDGEGQATLHLRFGSLPGLILIDSVRIVDAATGEKLFSCDFESDAEFSANWHVWPPDKRNTVGHVERRKDSGENGTGCLAVRLQEPPGGQWPDFHLYSRPSLPIVRGHRYRVTLWLQADTERKVSIAVYRPGNPFVFLGGPPGPFPSQVRLAARAGVNLVSFPVPMPWPKPGEKPDWTAVDVICREVLESNANALLIPRIPMDPPAWWIAAHPDHAMKWDQPGQDRVPASVASTLYREEAAARLRDLVLHLEQVWGDHVAGYHPCGQNTGEWFYEDTWGNALSDYSPVTVEAWQQWLKSKYATDEALQRAWDNPAVRLSTVDLPTPQRRRSQPSGLLHRPRSEQDLIDFAEFQQDMMADCVCHLAKTVRDASEGRKLVVFFYGYTFEFGAIHNGAATSGHYALAKVLRSPDIDILCSPISYWDRGLGGSAPAMSAAESVMRAGKLWLFEDDTRTYLAKDSRFPGWIDGADTLPDSQSLLLRNTAEVALRHFGTWWMDLGATGWFDDPELWKVMCNLQQLDKTMLTLGPAFTPEVAAVVDEKSILHAAFGSDVVTRPLIYEVRRPLGRMGTPYGQYLLFDVLHGEISAKMLVFLAAWHLSKGERDQLRKTTAGKLKIWCYAPGFLTEREDPKTAMQELTGFELEELVGTPAWAEPTDRGRQLGLTEAFGVKRPIQPLFAVVDARPGEILATYPNGAAAVVLRRLPDGPSLFVGVPNLTSELLRLAARQAGVHLFCQEDANIYANGPFIAVHAARDGVLTIDTGMPTHVWDYLTGESLGQGPSIPLAMKKGDTRILVCGERIVATTAESSRAGE</sequence>
<evidence type="ECO:0000256" key="3">
    <source>
        <dbReference type="ARBA" id="ARBA00022833"/>
    </source>
</evidence>
<organism evidence="6 7">
    <name type="scientific">Thermogutta terrifontis</name>
    <dbReference type="NCBI Taxonomy" id="1331910"/>
    <lineage>
        <taxon>Bacteria</taxon>
        <taxon>Pseudomonadati</taxon>
        <taxon>Planctomycetota</taxon>
        <taxon>Planctomycetia</taxon>
        <taxon>Pirellulales</taxon>
        <taxon>Thermoguttaceae</taxon>
        <taxon>Thermogutta</taxon>
    </lineage>
</organism>
<evidence type="ECO:0000256" key="4">
    <source>
        <dbReference type="ARBA" id="ARBA00023295"/>
    </source>
</evidence>
<reference evidence="6 7" key="1">
    <citation type="journal article" name="Front. Microbiol.">
        <title>Sugar Metabolism of the First Thermophilic Planctomycete Thermogutta terrifontis: Comparative Genomic and Transcriptomic Approaches.</title>
        <authorList>
            <person name="Elcheninov A.G."/>
            <person name="Menzel P."/>
            <person name="Gudbergsdottir S.R."/>
            <person name="Slesarev A.I."/>
            <person name="Kadnikov V.V."/>
            <person name="Krogh A."/>
            <person name="Bonch-Osmolovskaya E.A."/>
            <person name="Peng X."/>
            <person name="Kublanov I.V."/>
        </authorList>
    </citation>
    <scope>NUCLEOTIDE SEQUENCE [LARGE SCALE GENOMIC DNA]</scope>
    <source>
        <strain evidence="6 7">R1</strain>
    </source>
</reference>
<gene>
    <name evidence="6" type="ORF">THTE_2388</name>
</gene>
<evidence type="ECO:0000313" key="7">
    <source>
        <dbReference type="Proteomes" id="UP000215086"/>
    </source>
</evidence>
<dbReference type="PANTHER" id="PTHR36447">
    <property type="entry name" value="BETA-GALACTOSIDASE GANA"/>
    <property type="match status" value="1"/>
</dbReference>
<evidence type="ECO:0000256" key="2">
    <source>
        <dbReference type="ARBA" id="ARBA00022801"/>
    </source>
</evidence>
<keyword evidence="3" id="KW-0862">Zinc</keyword>
<dbReference type="GO" id="GO:0005975">
    <property type="term" value="P:carbohydrate metabolic process"/>
    <property type="evidence" value="ECO:0007669"/>
    <property type="project" value="InterPro"/>
</dbReference>
<proteinExistence type="predicted"/>
<evidence type="ECO:0000259" key="5">
    <source>
        <dbReference type="Pfam" id="PF02449"/>
    </source>
</evidence>
<keyword evidence="2" id="KW-0378">Hydrolase</keyword>
<accession>A0A286RGA6</accession>
<dbReference type="GO" id="GO:0009341">
    <property type="term" value="C:beta-galactosidase complex"/>
    <property type="evidence" value="ECO:0007669"/>
    <property type="project" value="InterPro"/>
</dbReference>
<dbReference type="PANTHER" id="PTHR36447:SF2">
    <property type="entry name" value="BETA-GALACTOSIDASE YESZ"/>
    <property type="match status" value="1"/>
</dbReference>
<evidence type="ECO:0000256" key="1">
    <source>
        <dbReference type="ARBA" id="ARBA00022723"/>
    </source>
</evidence>
<dbReference type="Gene3D" id="2.60.120.260">
    <property type="entry name" value="Galactose-binding domain-like"/>
    <property type="match status" value="1"/>
</dbReference>
<dbReference type="SUPFAM" id="SSF51445">
    <property type="entry name" value="(Trans)glycosidases"/>
    <property type="match status" value="1"/>
</dbReference>
<feature type="domain" description="Glycoside hydrolase family 42 N-terminal" evidence="5">
    <location>
        <begin position="228"/>
        <end position="463"/>
    </location>
</feature>
<protein>
    <recommendedName>
        <fullName evidence="5">Glycoside hydrolase family 42 N-terminal domain-containing protein</fullName>
    </recommendedName>
</protein>
<keyword evidence="4" id="KW-0326">Glycosidase</keyword>
<dbReference type="EMBL" id="CP018477">
    <property type="protein sequence ID" value="ASV74990.1"/>
    <property type="molecule type" value="Genomic_DNA"/>
</dbReference>
<name>A0A286RGA6_9BACT</name>
<dbReference type="InterPro" id="IPR013529">
    <property type="entry name" value="Glyco_hydro_42_N"/>
</dbReference>
<dbReference type="InterPro" id="IPR017853">
    <property type="entry name" value="GH"/>
</dbReference>
<dbReference type="Gene3D" id="3.20.20.80">
    <property type="entry name" value="Glycosidases"/>
    <property type="match status" value="1"/>
</dbReference>
<evidence type="ECO:0000313" key="6">
    <source>
        <dbReference type="EMBL" id="ASV74990.1"/>
    </source>
</evidence>
<dbReference type="AlphaFoldDB" id="A0A286RGA6"/>
<keyword evidence="7" id="KW-1185">Reference proteome</keyword>
<keyword evidence="1" id="KW-0479">Metal-binding</keyword>
<dbReference type="GO" id="GO:0046872">
    <property type="term" value="F:metal ion binding"/>
    <property type="evidence" value="ECO:0007669"/>
    <property type="project" value="UniProtKB-KW"/>
</dbReference>
<dbReference type="KEGG" id="ttf:THTE_2388"/>
<dbReference type="InterPro" id="IPR003476">
    <property type="entry name" value="Glyco_hydro_42"/>
</dbReference>
<dbReference type="Pfam" id="PF02449">
    <property type="entry name" value="Glyco_hydro_42"/>
    <property type="match status" value="1"/>
</dbReference>